<dbReference type="AlphaFoldDB" id="A0A7V4U3E3"/>
<dbReference type="EMBL" id="DRQG01000152">
    <property type="protein sequence ID" value="HGY57300.1"/>
    <property type="molecule type" value="Genomic_DNA"/>
</dbReference>
<dbReference type="PANTHER" id="PTHR12592:SF0">
    <property type="entry name" value="ATP-DEPENDENT (S)-NAD(P)H-HYDRATE DEHYDRATASE"/>
    <property type="match status" value="1"/>
</dbReference>
<evidence type="ECO:0000256" key="19">
    <source>
        <dbReference type="PIRNR" id="PIRNR017184"/>
    </source>
</evidence>
<evidence type="ECO:0000256" key="1">
    <source>
        <dbReference type="ARBA" id="ARBA00000013"/>
    </source>
</evidence>
<dbReference type="FunFam" id="3.40.50.10260:FF:000003">
    <property type="entry name" value="Multifunctional fusion protein"/>
    <property type="match status" value="1"/>
</dbReference>
<dbReference type="SUPFAM" id="SSF64153">
    <property type="entry name" value="YjeF N-terminal domain-like"/>
    <property type="match status" value="1"/>
</dbReference>
<comment type="catalytic activity">
    <reaction evidence="1 18 19">
        <text>(6R)-NADHX = (6S)-NADHX</text>
        <dbReference type="Rhea" id="RHEA:32215"/>
        <dbReference type="ChEBI" id="CHEBI:64074"/>
        <dbReference type="ChEBI" id="CHEBI:64075"/>
        <dbReference type="EC" id="5.1.99.6"/>
    </reaction>
</comment>
<keyword evidence="8 17" id="KW-0521">NADP</keyword>
<dbReference type="InterPro" id="IPR036652">
    <property type="entry name" value="YjeF_N_dom_sf"/>
</dbReference>
<comment type="similarity">
    <text evidence="18">Belongs to the NnrE/AIBP family.</text>
</comment>
<evidence type="ECO:0000259" key="20">
    <source>
        <dbReference type="PROSITE" id="PS51383"/>
    </source>
</evidence>
<feature type="binding site" evidence="18">
    <location>
        <position position="163"/>
    </location>
    <ligand>
        <name>K(+)</name>
        <dbReference type="ChEBI" id="CHEBI:29103"/>
    </ligand>
</feature>
<reference evidence="22" key="1">
    <citation type="journal article" date="2020" name="mSystems">
        <title>Genome- and Community-Level Interaction Insights into Carbon Utilization and Element Cycling Functions of Hydrothermarchaeota in Hydrothermal Sediment.</title>
        <authorList>
            <person name="Zhou Z."/>
            <person name="Liu Y."/>
            <person name="Xu W."/>
            <person name="Pan J."/>
            <person name="Luo Z.H."/>
            <person name="Li M."/>
        </authorList>
    </citation>
    <scope>NUCLEOTIDE SEQUENCE [LARGE SCALE GENOMIC DNA]</scope>
    <source>
        <strain evidence="22">HyVt-577</strain>
    </source>
</reference>
<gene>
    <name evidence="17" type="primary">nnrD</name>
    <name evidence="18" type="synonym">nnrE</name>
    <name evidence="22" type="ORF">ENK44_16450</name>
</gene>
<feature type="binding site" evidence="17">
    <location>
        <position position="329"/>
    </location>
    <ligand>
        <name>(6S)-NADPHX</name>
        <dbReference type="ChEBI" id="CHEBI:64076"/>
    </ligand>
</feature>
<dbReference type="HAMAP" id="MF_01965">
    <property type="entry name" value="NADHX_dehydratase"/>
    <property type="match status" value="1"/>
</dbReference>
<dbReference type="HAMAP" id="MF_01966">
    <property type="entry name" value="NADHX_epimerase"/>
    <property type="match status" value="1"/>
</dbReference>
<dbReference type="SUPFAM" id="SSF53613">
    <property type="entry name" value="Ribokinase-like"/>
    <property type="match status" value="1"/>
</dbReference>
<comment type="catalytic activity">
    <reaction evidence="16 17 19">
        <text>(6S)-NADPHX + ADP = AMP + phosphate + NADPH + H(+)</text>
        <dbReference type="Rhea" id="RHEA:32235"/>
        <dbReference type="ChEBI" id="CHEBI:15378"/>
        <dbReference type="ChEBI" id="CHEBI:43474"/>
        <dbReference type="ChEBI" id="CHEBI:57783"/>
        <dbReference type="ChEBI" id="CHEBI:64076"/>
        <dbReference type="ChEBI" id="CHEBI:456215"/>
        <dbReference type="ChEBI" id="CHEBI:456216"/>
        <dbReference type="EC" id="4.2.1.136"/>
    </reaction>
</comment>
<dbReference type="PROSITE" id="PS51385">
    <property type="entry name" value="YJEF_N"/>
    <property type="match status" value="1"/>
</dbReference>
<comment type="catalytic activity">
    <reaction evidence="2 18 19">
        <text>(6R)-NADPHX = (6S)-NADPHX</text>
        <dbReference type="Rhea" id="RHEA:32227"/>
        <dbReference type="ChEBI" id="CHEBI:64076"/>
        <dbReference type="ChEBI" id="CHEBI:64077"/>
        <dbReference type="EC" id="5.1.99.6"/>
    </reaction>
</comment>
<feature type="binding site" evidence="17">
    <location>
        <position position="447"/>
    </location>
    <ligand>
        <name>(6S)-NADPHX</name>
        <dbReference type="ChEBI" id="CHEBI:64076"/>
    </ligand>
</feature>
<comment type="cofactor">
    <cofactor evidence="17">
        <name>Mg(2+)</name>
        <dbReference type="ChEBI" id="CHEBI:18420"/>
    </cofactor>
</comment>
<evidence type="ECO:0000256" key="11">
    <source>
        <dbReference type="ARBA" id="ARBA00023235"/>
    </source>
</evidence>
<dbReference type="PROSITE" id="PS51383">
    <property type="entry name" value="YJEF_C_3"/>
    <property type="match status" value="1"/>
</dbReference>
<feature type="binding site" evidence="18">
    <location>
        <position position="160"/>
    </location>
    <ligand>
        <name>(6S)-NADPHX</name>
        <dbReference type="ChEBI" id="CHEBI:64076"/>
    </ligand>
</feature>
<comment type="caution">
    <text evidence="22">The sequence shown here is derived from an EMBL/GenBank/DDBJ whole genome shotgun (WGS) entry which is preliminary data.</text>
</comment>
<feature type="binding site" evidence="17">
    <location>
        <position position="446"/>
    </location>
    <ligand>
        <name>AMP</name>
        <dbReference type="ChEBI" id="CHEBI:456215"/>
    </ligand>
</feature>
<comment type="function">
    <text evidence="17">Catalyzes the dehydration of the S-form of NAD(P)HX at the expense of ADP, which is converted to AMP. Together with NAD(P)HX epimerase, which catalyzes the epimerization of the S- and R-forms, the enzyme allows the repair of both epimers of NAD(P)HX, a damaged form of NAD(P)H that is a result of enzymatic or heat-dependent hydration.</text>
</comment>
<dbReference type="InterPro" id="IPR030677">
    <property type="entry name" value="Nnr"/>
</dbReference>
<evidence type="ECO:0000256" key="3">
    <source>
        <dbReference type="ARBA" id="ARBA00006001"/>
    </source>
</evidence>
<keyword evidence="10 17" id="KW-0520">NAD</keyword>
<dbReference type="PROSITE" id="PS01050">
    <property type="entry name" value="YJEF_C_2"/>
    <property type="match status" value="1"/>
</dbReference>
<comment type="cofactor">
    <cofactor evidence="18 19">
        <name>K(+)</name>
        <dbReference type="ChEBI" id="CHEBI:29103"/>
    </cofactor>
    <text evidence="18 19">Binds 1 potassium ion per subunit.</text>
</comment>
<comment type="function">
    <text evidence="14 19">Bifunctional enzyme that catalyzes the epimerization of the S- and R-forms of NAD(P)HX and the dehydration of the S-form of NAD(P)HX at the expense of ADP, which is converted to AMP. This allows the repair of both epimers of NAD(P)HX, a damaged form of NAD(P)H that is a result of enzymatic or heat-dependent hydration.</text>
</comment>
<evidence type="ECO:0000256" key="6">
    <source>
        <dbReference type="ARBA" id="ARBA00022741"/>
    </source>
</evidence>
<accession>A0A7V4U3E3</accession>
<feature type="binding site" evidence="18">
    <location>
        <begin position="131"/>
        <end position="137"/>
    </location>
    <ligand>
        <name>(6S)-NADPHX</name>
        <dbReference type="ChEBI" id="CHEBI:64076"/>
    </ligand>
</feature>
<dbReference type="Gene3D" id="3.40.1190.20">
    <property type="match status" value="1"/>
</dbReference>
<comment type="similarity">
    <text evidence="4 19">In the C-terminal section; belongs to the NnrD/CARKD family.</text>
</comment>
<dbReference type="NCBIfam" id="TIGR00196">
    <property type="entry name" value="yjeF_cterm"/>
    <property type="match status" value="1"/>
</dbReference>
<keyword evidence="5 18" id="KW-0479">Metal-binding</keyword>
<evidence type="ECO:0000256" key="5">
    <source>
        <dbReference type="ARBA" id="ARBA00022723"/>
    </source>
</evidence>
<feature type="binding site" evidence="18">
    <location>
        <position position="142"/>
    </location>
    <ligand>
        <name>(6S)-NADPHX</name>
        <dbReference type="ChEBI" id="CHEBI:64076"/>
    </ligand>
</feature>
<dbReference type="Gene3D" id="3.40.50.10260">
    <property type="entry name" value="YjeF N-terminal domain"/>
    <property type="match status" value="1"/>
</dbReference>
<dbReference type="EC" id="5.1.99.6" evidence="19"/>
<evidence type="ECO:0000256" key="4">
    <source>
        <dbReference type="ARBA" id="ARBA00009524"/>
    </source>
</evidence>
<evidence type="ECO:0000256" key="16">
    <source>
        <dbReference type="ARBA" id="ARBA00049209"/>
    </source>
</evidence>
<dbReference type="InterPro" id="IPR004443">
    <property type="entry name" value="YjeF_N_dom"/>
</dbReference>
<keyword evidence="6 17" id="KW-0547">Nucleotide-binding</keyword>
<dbReference type="EC" id="4.2.1.136" evidence="19"/>
<comment type="similarity">
    <text evidence="17">Belongs to the NnrD/CARKD family.</text>
</comment>
<evidence type="ECO:0000256" key="7">
    <source>
        <dbReference type="ARBA" id="ARBA00022840"/>
    </source>
</evidence>
<feature type="binding site" evidence="18">
    <location>
        <begin position="58"/>
        <end position="62"/>
    </location>
    <ligand>
        <name>(6S)-NADPHX</name>
        <dbReference type="ChEBI" id="CHEBI:64076"/>
    </ligand>
</feature>
<sequence>MKVCRVEEMREMDRRAVEEFGIPDLILMENAGNASFFVIEQNMRVEDRRFVVFCGGGNNGGDGLVVARKLHANGAAVKVYLLSDPARFKNSAQTNYQTARKLGLDIQRLENVGEARETVMEADALVDAIFGTGLTRNVEGLYYDAIQLINDANKPVFSIDIPSGINGNTGQVMGIAVKAAFTTTYGQPKAGNLLYPGYGYAGRLSVTHISFPPQLHNDSSILVEVNDVLPLAARPAHGHKGSFGKALFIAGSSQYLGAPYFAALSFLKAGGGLSFLAAPQSVAAHIAAKGSEIILRPQPAAASGSLALSALEALLELAESVDFVVMGPGLSLDNETQQLVRKLAIAIEKPLLIDGDGLSAVHPILDQMSCRTQPTIFTPHIGEMARLTGLSVNEVGASAIDVVQESAEKWGATLVLKGAHSLIGMPDRRVFINLSGNSGMATAGSGDVLTGTIAAMQGLGFGIEEAVRMGVFVHGFAGDLAAKDIGEDGLTADDILRYLPGAMKKLRNNYQQVREQYGGLITVV</sequence>
<dbReference type="PANTHER" id="PTHR12592">
    <property type="entry name" value="ATP-DEPENDENT (S)-NAD(P)H-HYDRATE DEHYDRATASE FAMILY MEMBER"/>
    <property type="match status" value="1"/>
</dbReference>
<feature type="binding site" evidence="17">
    <location>
        <begin position="417"/>
        <end position="421"/>
    </location>
    <ligand>
        <name>AMP</name>
        <dbReference type="ChEBI" id="CHEBI:456215"/>
    </ligand>
</feature>
<dbReference type="GO" id="GO:0046872">
    <property type="term" value="F:metal ion binding"/>
    <property type="evidence" value="ECO:0007669"/>
    <property type="project" value="UniProtKB-UniRule"/>
</dbReference>
<dbReference type="CDD" id="cd01171">
    <property type="entry name" value="YXKO-related"/>
    <property type="match status" value="1"/>
</dbReference>
<organism evidence="22">
    <name type="scientific">Caldithrix abyssi</name>
    <dbReference type="NCBI Taxonomy" id="187145"/>
    <lineage>
        <taxon>Bacteria</taxon>
        <taxon>Pseudomonadati</taxon>
        <taxon>Calditrichota</taxon>
        <taxon>Calditrichia</taxon>
        <taxon>Calditrichales</taxon>
        <taxon>Calditrichaceae</taxon>
        <taxon>Caldithrix</taxon>
    </lineage>
</organism>
<feature type="binding site" evidence="18">
    <location>
        <position position="127"/>
    </location>
    <ligand>
        <name>K(+)</name>
        <dbReference type="ChEBI" id="CHEBI:29103"/>
    </ligand>
</feature>
<dbReference type="GO" id="GO:0052855">
    <property type="term" value="F:ADP-dependent NAD(P)H-hydrate dehydratase activity"/>
    <property type="evidence" value="ECO:0007669"/>
    <property type="project" value="UniProtKB-UniRule"/>
</dbReference>
<dbReference type="Pfam" id="PF01256">
    <property type="entry name" value="Carb_kinase"/>
    <property type="match status" value="1"/>
</dbReference>
<keyword evidence="13" id="KW-0511">Multifunctional enzyme</keyword>
<keyword evidence="11 18" id="KW-0413">Isomerase</keyword>
<dbReference type="NCBIfam" id="TIGR00197">
    <property type="entry name" value="yjeF_nterm"/>
    <property type="match status" value="1"/>
</dbReference>
<dbReference type="InterPro" id="IPR029056">
    <property type="entry name" value="Ribokinase-like"/>
</dbReference>
<evidence type="ECO:0000256" key="18">
    <source>
        <dbReference type="HAMAP-Rule" id="MF_01966"/>
    </source>
</evidence>
<dbReference type="GO" id="GO:0052856">
    <property type="term" value="F:NAD(P)HX epimerase activity"/>
    <property type="evidence" value="ECO:0007669"/>
    <property type="project" value="UniProtKB-UniRule"/>
</dbReference>
<evidence type="ECO:0000256" key="13">
    <source>
        <dbReference type="ARBA" id="ARBA00023268"/>
    </source>
</evidence>
<keyword evidence="9 18" id="KW-0630">Potassium</keyword>
<keyword evidence="12 17" id="KW-0456">Lyase</keyword>
<feature type="domain" description="YjeF N-terminal" evidence="21">
    <location>
        <begin position="9"/>
        <end position="217"/>
    </location>
</feature>
<name>A0A7V4U3E3_CALAY</name>
<evidence type="ECO:0000256" key="12">
    <source>
        <dbReference type="ARBA" id="ARBA00023239"/>
    </source>
</evidence>
<proteinExistence type="inferred from homology"/>
<protein>
    <recommendedName>
        <fullName evidence="19">Bifunctional NAD(P)H-hydrate repair enzyme</fullName>
    </recommendedName>
    <alternativeName>
        <fullName evidence="19">Nicotinamide nucleotide repair protein</fullName>
    </alternativeName>
    <domain>
        <recommendedName>
            <fullName evidence="19">ADP-dependent (S)-NAD(P)H-hydrate dehydratase</fullName>
            <ecNumber evidence="19">4.2.1.136</ecNumber>
        </recommendedName>
        <alternativeName>
            <fullName evidence="19">ADP-dependent NAD(P)HX dehydratase</fullName>
        </alternativeName>
    </domain>
    <domain>
        <recommendedName>
            <fullName evidence="19">NAD(P)H-hydrate epimerase</fullName>
            <ecNumber evidence="19">5.1.99.6</ecNumber>
        </recommendedName>
    </domain>
</protein>
<evidence type="ECO:0000256" key="8">
    <source>
        <dbReference type="ARBA" id="ARBA00022857"/>
    </source>
</evidence>
<dbReference type="GO" id="GO:0110051">
    <property type="term" value="P:metabolite repair"/>
    <property type="evidence" value="ECO:0007669"/>
    <property type="project" value="TreeGrafter"/>
</dbReference>
<feature type="binding site" evidence="18">
    <location>
        <position position="59"/>
    </location>
    <ligand>
        <name>K(+)</name>
        <dbReference type="ChEBI" id="CHEBI:29103"/>
    </ligand>
</feature>
<comment type="function">
    <text evidence="18">Catalyzes the epimerization of the S- and R-forms of NAD(P)HX, a damaged form of NAD(P)H that is a result of enzymatic or heat-dependent hydration. This is a prerequisite for the S-specific NAD(P)H-hydrate dehydratase to allow the repair of both epimers of NAD(P)HX.</text>
</comment>
<comment type="similarity">
    <text evidence="3 19">In the N-terminal section; belongs to the NnrE/AIBP family.</text>
</comment>
<evidence type="ECO:0000256" key="15">
    <source>
        <dbReference type="ARBA" id="ARBA00048238"/>
    </source>
</evidence>
<evidence type="ECO:0000259" key="21">
    <source>
        <dbReference type="PROSITE" id="PS51385"/>
    </source>
</evidence>
<dbReference type="PIRSF" id="PIRSF017184">
    <property type="entry name" value="Nnr"/>
    <property type="match status" value="1"/>
</dbReference>
<evidence type="ECO:0000313" key="22">
    <source>
        <dbReference type="EMBL" id="HGY57300.1"/>
    </source>
</evidence>
<dbReference type="Proteomes" id="UP000885779">
    <property type="component" value="Unassembled WGS sequence"/>
</dbReference>
<feature type="binding site" evidence="17">
    <location>
        <position position="380"/>
    </location>
    <ligand>
        <name>(6S)-NADPHX</name>
        <dbReference type="ChEBI" id="CHEBI:64076"/>
    </ligand>
</feature>
<evidence type="ECO:0000256" key="9">
    <source>
        <dbReference type="ARBA" id="ARBA00022958"/>
    </source>
</evidence>
<feature type="binding site" evidence="17">
    <location>
        <position position="258"/>
    </location>
    <ligand>
        <name>(6S)-NADPHX</name>
        <dbReference type="ChEBI" id="CHEBI:64076"/>
    </ligand>
</feature>
<dbReference type="GO" id="GO:0046496">
    <property type="term" value="P:nicotinamide nucleotide metabolic process"/>
    <property type="evidence" value="ECO:0007669"/>
    <property type="project" value="UniProtKB-UniRule"/>
</dbReference>
<comment type="catalytic activity">
    <reaction evidence="15 17 19">
        <text>(6S)-NADHX + ADP = AMP + phosphate + NADH + H(+)</text>
        <dbReference type="Rhea" id="RHEA:32223"/>
        <dbReference type="ChEBI" id="CHEBI:15378"/>
        <dbReference type="ChEBI" id="CHEBI:43474"/>
        <dbReference type="ChEBI" id="CHEBI:57945"/>
        <dbReference type="ChEBI" id="CHEBI:64074"/>
        <dbReference type="ChEBI" id="CHEBI:456215"/>
        <dbReference type="ChEBI" id="CHEBI:456216"/>
        <dbReference type="EC" id="4.2.1.136"/>
    </reaction>
</comment>
<dbReference type="InterPro" id="IPR000631">
    <property type="entry name" value="CARKD"/>
</dbReference>
<evidence type="ECO:0000256" key="2">
    <source>
        <dbReference type="ARBA" id="ARBA00000909"/>
    </source>
</evidence>
<comment type="subunit">
    <text evidence="17">Homotetramer.</text>
</comment>
<dbReference type="GO" id="GO:0005524">
    <property type="term" value="F:ATP binding"/>
    <property type="evidence" value="ECO:0007669"/>
    <property type="project" value="UniProtKB-UniRule"/>
</dbReference>
<evidence type="ECO:0000256" key="10">
    <source>
        <dbReference type="ARBA" id="ARBA00023027"/>
    </source>
</evidence>
<evidence type="ECO:0000256" key="14">
    <source>
        <dbReference type="ARBA" id="ARBA00025153"/>
    </source>
</evidence>
<dbReference type="InterPro" id="IPR017953">
    <property type="entry name" value="Carbohydrate_kinase_pred_CS"/>
</dbReference>
<evidence type="ECO:0000256" key="17">
    <source>
        <dbReference type="HAMAP-Rule" id="MF_01965"/>
    </source>
</evidence>
<dbReference type="Pfam" id="PF03853">
    <property type="entry name" value="YjeF_N"/>
    <property type="match status" value="1"/>
</dbReference>
<feature type="domain" description="YjeF C-terminal" evidence="20">
    <location>
        <begin position="223"/>
        <end position="506"/>
    </location>
</feature>
<keyword evidence="7 17" id="KW-0067">ATP-binding</keyword>